<evidence type="ECO:0000313" key="1">
    <source>
        <dbReference type="EMBL" id="GGG19750.1"/>
    </source>
</evidence>
<protein>
    <submittedName>
        <fullName evidence="1">Uncharacterized protein</fullName>
    </submittedName>
</protein>
<comment type="caution">
    <text evidence="1">The sequence shown here is derived from an EMBL/GenBank/DDBJ whole genome shotgun (WGS) entry which is preliminary data.</text>
</comment>
<sequence>MSTPVMLVDDLVNFIRQVVKDRPMENRNNEIAEVLVHDDELPSKRPNEADYPCVIVRFIYMENTIARVDIIGGVHSMQKGWRDVLNLLTPIQQALLKMPSVAKRHRMSKAHPMKFVLPPEQATPQYLAAIETYWEMPMVTLEQNKINAEMEAFLRGE</sequence>
<dbReference type="EMBL" id="BMJT01000003">
    <property type="protein sequence ID" value="GGG19750.1"/>
    <property type="molecule type" value="Genomic_DNA"/>
</dbReference>
<dbReference type="Proteomes" id="UP000616608">
    <property type="component" value="Unassembled WGS sequence"/>
</dbReference>
<dbReference type="RefSeq" id="WP_188614184.1">
    <property type="nucleotide sequence ID" value="NZ_BMJT01000003.1"/>
</dbReference>
<evidence type="ECO:0000313" key="2">
    <source>
        <dbReference type="Proteomes" id="UP000616608"/>
    </source>
</evidence>
<reference evidence="1" key="1">
    <citation type="journal article" date="2014" name="Int. J. Syst. Evol. Microbiol.">
        <title>Complete genome sequence of Corynebacterium casei LMG S-19264T (=DSM 44701T), isolated from a smear-ripened cheese.</title>
        <authorList>
            <consortium name="US DOE Joint Genome Institute (JGI-PGF)"/>
            <person name="Walter F."/>
            <person name="Albersmeier A."/>
            <person name="Kalinowski J."/>
            <person name="Ruckert C."/>
        </authorList>
    </citation>
    <scope>NUCLEOTIDE SEQUENCE</scope>
    <source>
        <strain evidence="1">CGMCC 1.15760</strain>
    </source>
</reference>
<accession>A0A917G2P2</accession>
<organism evidence="1 2">
    <name type="scientific">Lysinibacillus alkalisoli</name>
    <dbReference type="NCBI Taxonomy" id="1911548"/>
    <lineage>
        <taxon>Bacteria</taxon>
        <taxon>Bacillati</taxon>
        <taxon>Bacillota</taxon>
        <taxon>Bacilli</taxon>
        <taxon>Bacillales</taxon>
        <taxon>Bacillaceae</taxon>
        <taxon>Lysinibacillus</taxon>
    </lineage>
</organism>
<keyword evidence="2" id="KW-1185">Reference proteome</keyword>
<gene>
    <name evidence="1" type="ORF">GCM10007425_12710</name>
</gene>
<name>A0A917G2P2_9BACI</name>
<reference evidence="1" key="2">
    <citation type="submission" date="2020-09" db="EMBL/GenBank/DDBJ databases">
        <authorList>
            <person name="Sun Q."/>
            <person name="Zhou Y."/>
        </authorList>
    </citation>
    <scope>NUCLEOTIDE SEQUENCE</scope>
    <source>
        <strain evidence="1">CGMCC 1.15760</strain>
    </source>
</reference>
<proteinExistence type="predicted"/>
<dbReference type="AlphaFoldDB" id="A0A917G2P2"/>